<comment type="caution">
    <text evidence="8">The sequence shown here is derived from an EMBL/GenBank/DDBJ whole genome shotgun (WGS) entry which is preliminary data.</text>
</comment>
<dbReference type="InterPro" id="IPR001487">
    <property type="entry name" value="Bromodomain"/>
</dbReference>
<evidence type="ECO:0000259" key="6">
    <source>
        <dbReference type="PROSITE" id="PS50014"/>
    </source>
</evidence>
<dbReference type="SMART" id="SM00297">
    <property type="entry name" value="BROMO"/>
    <property type="match status" value="1"/>
</dbReference>
<dbReference type="Gene3D" id="1.20.920.10">
    <property type="entry name" value="Bromodomain-like"/>
    <property type="match status" value="1"/>
</dbReference>
<feature type="compositionally biased region" description="Low complexity" evidence="5">
    <location>
        <begin position="669"/>
        <end position="696"/>
    </location>
</feature>
<proteinExistence type="predicted"/>
<feature type="compositionally biased region" description="Basic and acidic residues" evidence="5">
    <location>
        <begin position="510"/>
        <end position="526"/>
    </location>
</feature>
<dbReference type="AlphaFoldDB" id="A0ABC8V254"/>
<feature type="domain" description="Bromo" evidence="6">
    <location>
        <begin position="319"/>
        <end position="391"/>
    </location>
</feature>
<feature type="compositionally biased region" description="Basic and acidic residues" evidence="5">
    <location>
        <begin position="411"/>
        <end position="424"/>
    </location>
</feature>
<evidence type="ECO:0008006" key="10">
    <source>
        <dbReference type="Google" id="ProtNLM"/>
    </source>
</evidence>
<feature type="compositionally biased region" description="Pro residues" evidence="5">
    <location>
        <begin position="475"/>
        <end position="495"/>
    </location>
</feature>
<dbReference type="Pfam" id="PF00439">
    <property type="entry name" value="Bromodomain"/>
    <property type="match status" value="1"/>
</dbReference>
<gene>
    <name evidence="8" type="ORF">ILEXP_LOCUS57944</name>
</gene>
<accession>A0ABC8V254</accession>
<evidence type="ECO:0000259" key="7">
    <source>
        <dbReference type="PROSITE" id="PS51525"/>
    </source>
</evidence>
<feature type="region of interest" description="Disordered" evidence="5">
    <location>
        <begin position="411"/>
        <end position="535"/>
    </location>
</feature>
<feature type="domain" description="NET" evidence="7">
    <location>
        <begin position="509"/>
        <end position="590"/>
    </location>
</feature>
<dbReference type="EMBL" id="CAUOFW020009947">
    <property type="protein sequence ID" value="CAK9187400.1"/>
    <property type="molecule type" value="Genomic_DNA"/>
</dbReference>
<dbReference type="PROSITE" id="PS50014">
    <property type="entry name" value="BROMODOMAIN_2"/>
    <property type="match status" value="1"/>
</dbReference>
<feature type="region of interest" description="Disordered" evidence="5">
    <location>
        <begin position="159"/>
        <end position="185"/>
    </location>
</feature>
<dbReference type="InterPro" id="IPR036427">
    <property type="entry name" value="Bromodomain-like_sf"/>
</dbReference>
<evidence type="ECO:0000313" key="8">
    <source>
        <dbReference type="EMBL" id="CAK9187400.1"/>
    </source>
</evidence>
<evidence type="ECO:0000256" key="1">
    <source>
        <dbReference type="ARBA" id="ARBA00023015"/>
    </source>
</evidence>
<feature type="region of interest" description="Disordered" evidence="5">
    <location>
        <begin position="589"/>
        <end position="704"/>
    </location>
</feature>
<keyword evidence="3" id="KW-0804">Transcription</keyword>
<dbReference type="SUPFAM" id="SSF47370">
    <property type="entry name" value="Bromodomain"/>
    <property type="match status" value="1"/>
</dbReference>
<evidence type="ECO:0000256" key="2">
    <source>
        <dbReference type="ARBA" id="ARBA00023117"/>
    </source>
</evidence>
<feature type="compositionally biased region" description="Low complexity" evidence="5">
    <location>
        <begin position="462"/>
        <end position="474"/>
    </location>
</feature>
<evidence type="ECO:0000256" key="3">
    <source>
        <dbReference type="ARBA" id="ARBA00023163"/>
    </source>
</evidence>
<keyword evidence="2 4" id="KW-0103">Bromodomain</keyword>
<dbReference type="InterPro" id="IPR027353">
    <property type="entry name" value="NET_dom"/>
</dbReference>
<feature type="compositionally biased region" description="Low complexity" evidence="5">
    <location>
        <begin position="599"/>
        <end position="610"/>
    </location>
</feature>
<name>A0ABC8V254_9AQUA</name>
<dbReference type="Gene3D" id="1.20.1270.220">
    <property type="match status" value="1"/>
</dbReference>
<evidence type="ECO:0000256" key="4">
    <source>
        <dbReference type="PROSITE-ProRule" id="PRU00035"/>
    </source>
</evidence>
<dbReference type="Proteomes" id="UP001642360">
    <property type="component" value="Unassembled WGS sequence"/>
</dbReference>
<evidence type="ECO:0000313" key="9">
    <source>
        <dbReference type="Proteomes" id="UP001642360"/>
    </source>
</evidence>
<evidence type="ECO:0000256" key="5">
    <source>
        <dbReference type="SAM" id="MobiDB-lite"/>
    </source>
</evidence>
<reference evidence="8 9" key="1">
    <citation type="submission" date="2024-02" db="EMBL/GenBank/DDBJ databases">
        <authorList>
            <person name="Vignale AGUSTIN F."/>
            <person name="Sosa J E."/>
            <person name="Modenutti C."/>
        </authorList>
    </citation>
    <scope>NUCLEOTIDE SEQUENCE [LARGE SCALE GENOMIC DNA]</scope>
</reference>
<dbReference type="InterPro" id="IPR038336">
    <property type="entry name" value="NET_sf"/>
</dbReference>
<dbReference type="PANTHER" id="PTHR45926">
    <property type="entry name" value="OSJNBA0053K19.4 PROTEIN"/>
    <property type="match status" value="1"/>
</dbReference>
<protein>
    <recommendedName>
        <fullName evidence="10">Transcription factor GTE7-like</fullName>
    </recommendedName>
</protein>
<dbReference type="PRINTS" id="PR00503">
    <property type="entry name" value="BROMODOMAIN"/>
</dbReference>
<keyword evidence="9" id="KW-1185">Reference proteome</keyword>
<feature type="compositionally biased region" description="Acidic residues" evidence="5">
    <location>
        <begin position="633"/>
        <end position="643"/>
    </location>
</feature>
<keyword evidence="1" id="KW-0805">Transcription regulation</keyword>
<dbReference type="Pfam" id="PF17035">
    <property type="entry name" value="BET"/>
    <property type="match status" value="1"/>
</dbReference>
<dbReference type="PROSITE" id="PS51525">
    <property type="entry name" value="NET"/>
    <property type="match status" value="1"/>
</dbReference>
<organism evidence="8 9">
    <name type="scientific">Ilex paraguariensis</name>
    <name type="common">yerba mate</name>
    <dbReference type="NCBI Taxonomy" id="185542"/>
    <lineage>
        <taxon>Eukaryota</taxon>
        <taxon>Viridiplantae</taxon>
        <taxon>Streptophyta</taxon>
        <taxon>Embryophyta</taxon>
        <taxon>Tracheophyta</taxon>
        <taxon>Spermatophyta</taxon>
        <taxon>Magnoliopsida</taxon>
        <taxon>eudicotyledons</taxon>
        <taxon>Gunneridae</taxon>
        <taxon>Pentapetalae</taxon>
        <taxon>asterids</taxon>
        <taxon>campanulids</taxon>
        <taxon>Aquifoliales</taxon>
        <taxon>Aquifoliaceae</taxon>
        <taxon>Ilex</taxon>
    </lineage>
</organism>
<feature type="compositionally biased region" description="Basic and acidic residues" evidence="5">
    <location>
        <begin position="611"/>
        <end position="632"/>
    </location>
</feature>
<sequence>MRPKFTPNSRVNVTPFSPSKTIFIQRSKFRHVSSLIPSTPYMTDAWVTNSDNKQKHVHRPITSCRTIHGPKTARHYHGQISSSLRRINFLRRSSEFLLDSGELRLQFHVFSFIRSIFPEICRSSTTPLQFMAAVLASGNESSWGQSSAVGLMAKLPYSNPHLKNPKPNPNPKNKHKFNTANGQHADDSTVVTQTTSDDAYSFNQRSVEGTSRNGFNHGGYISFNLASCSNSELSELKQRLVAELERIRNLNNQIDSGQLQPRSHGKIKKLSGSKRPFPCGSKKDLKGLCQTSEFENGHMSGNGKEGLMKMCRQVLTKLMKHKFGWVFNKPVDAVALGLHDYHRIIKQPMDLGTVKGNLAKGLFVSPVDFAADVRLTFNNALLYNPKTDEVNGMAEQLLGIFEDMFRPIQEKIGGDRKEEDRGFVGDELQGSSWSQIPTPERVKKSETSPKPPISNKKDQMQSGSSASNPSNSPLNPAPVQSPVPSPSSMPAPPGKPVAVRGSSTKQPKPKAKDPNKREMSMEEKQKLGIGLQSLPQEKMPQLVQIIGKRNEHLAQEGDEIELDIEALDTETLWELDRFVTNWKKMASKTKRQALMSNNSAGAGTITTTSAEADRGPMRERTDLTKKPKKGEAGDEDVDIDDDMPATNFPSVEIEKDEGGYDQNHGHANSSSSGSSGSSSDSSSSSDSGSGSSSGSDSDADDAQS</sequence>